<evidence type="ECO:0000256" key="2">
    <source>
        <dbReference type="ARBA" id="ARBA00022801"/>
    </source>
</evidence>
<keyword evidence="2" id="KW-0378">Hydrolase</keyword>
<dbReference type="InterPro" id="IPR003595">
    <property type="entry name" value="Tyr_Pase_cat"/>
</dbReference>
<dbReference type="PANTHER" id="PTHR19134">
    <property type="entry name" value="RECEPTOR-TYPE TYROSINE-PROTEIN PHOSPHATASE"/>
    <property type="match status" value="1"/>
</dbReference>
<dbReference type="InterPro" id="IPR009030">
    <property type="entry name" value="Growth_fac_rcpt_cys_sf"/>
</dbReference>
<dbReference type="InterPro" id="IPR000387">
    <property type="entry name" value="Tyr_Pase_dom"/>
</dbReference>
<sequence length="662" mass="75166">MKKIITCSDSEFKYGHKILITSLEENPMQIYEVEIIGVSQINQTMIWNVSDSVDTKSKALDNNLDTFYSSEERTKASWILKLDATYLMKWFLISIRGGKFEVHITTGDVELNLTTLCKRFSLPGIIQHYTALECDKGMCGDTIALKKMDEDSLRLFEFIPIICPSNHFGPSCAKCPQNCRSCDSITGVCIQCQESYYGKFCHLNCPVNCLNLICDQQTGSCNGCKERFEGKSCEFEMVSLSISTGNTRVLFDETCDKSTLIDKEDTENTRSSDKSTFVSPIMEKKTTEDGNNVDQIVLWSMLVILSILVAVVIILFVQSKKKGNPIVKNVEDNDTNIELHREISTHESDLVEIVEDNPDDVEEEVITVEYNNLTSKRVSINKFLEDLPSRINNGALEGEFNDLPSGLLESYSNALKSFNRNKNRYKGIYPYDHNCVKLTRDDDDTKGYVNASYIHGYGKEKAYIAAQGPFNPRTLEDFWGVFWQNDCTRIVMLTNLYEGNKMKCLKYWPDTELNIGPYTIELDGMDVFESYTVRYLTVKYQEEVKKVTQFHFTAWPDKSVPEDVTSLISFRNLVRSGLTSSDGPIVVHCSAGIGRTGTFIAIDYLLEEGNVEQTVDVKGYVISLRHQRGKSIQTYEQYVFLHDAVVEGFTNTICQQSYLDVL</sequence>
<evidence type="ECO:0000313" key="8">
    <source>
        <dbReference type="EnsemblMetazoa" id="G31107.1:cds"/>
    </source>
</evidence>
<dbReference type="Gene3D" id="3.90.190.10">
    <property type="entry name" value="Protein tyrosine phosphatase superfamily"/>
    <property type="match status" value="1"/>
</dbReference>
<reference evidence="8" key="1">
    <citation type="submission" date="2022-08" db="UniProtKB">
        <authorList>
            <consortium name="EnsemblMetazoa"/>
        </authorList>
    </citation>
    <scope>IDENTIFICATION</scope>
    <source>
        <strain evidence="8">05x7-T-G4-1.051#20</strain>
    </source>
</reference>
<dbReference type="InterPro" id="IPR016130">
    <property type="entry name" value="Tyr_Pase_AS"/>
</dbReference>
<dbReference type="GO" id="GO:0004725">
    <property type="term" value="F:protein tyrosine phosphatase activity"/>
    <property type="evidence" value="ECO:0007669"/>
    <property type="project" value="UniProtKB-EC"/>
</dbReference>
<protein>
    <recommendedName>
        <fullName evidence="1">protein-tyrosine-phosphatase</fullName>
        <ecNumber evidence="1">3.1.3.48</ecNumber>
    </recommendedName>
</protein>
<dbReference type="PROSITE" id="PS50056">
    <property type="entry name" value="TYR_PHOSPHATASE_2"/>
    <property type="match status" value="1"/>
</dbReference>
<dbReference type="InterPro" id="IPR000242">
    <property type="entry name" value="PTP_cat"/>
</dbReference>
<feature type="domain" description="Tyrosine-protein phosphatase" evidence="6">
    <location>
        <begin position="396"/>
        <end position="648"/>
    </location>
</feature>
<keyword evidence="3" id="KW-0904">Protein phosphatase</keyword>
<evidence type="ECO:0000256" key="4">
    <source>
        <dbReference type="ARBA" id="ARBA00051722"/>
    </source>
</evidence>
<dbReference type="SMART" id="SM00404">
    <property type="entry name" value="PTPc_motif"/>
    <property type="match status" value="1"/>
</dbReference>
<evidence type="ECO:0000259" key="6">
    <source>
        <dbReference type="PROSITE" id="PS50055"/>
    </source>
</evidence>
<dbReference type="InterPro" id="IPR050348">
    <property type="entry name" value="Protein-Tyr_Phosphatase"/>
</dbReference>
<evidence type="ECO:0000259" key="7">
    <source>
        <dbReference type="PROSITE" id="PS50056"/>
    </source>
</evidence>
<keyword evidence="5" id="KW-0812">Transmembrane</keyword>
<keyword evidence="5" id="KW-0472">Membrane</keyword>
<dbReference type="EnsemblMetazoa" id="G31107.1">
    <property type="protein sequence ID" value="G31107.1:cds"/>
    <property type="gene ID" value="G31107"/>
</dbReference>
<proteinExistence type="predicted"/>
<evidence type="ECO:0000256" key="3">
    <source>
        <dbReference type="ARBA" id="ARBA00022912"/>
    </source>
</evidence>
<comment type="catalytic activity">
    <reaction evidence="4">
        <text>O-phospho-L-tyrosyl-[protein] + H2O = L-tyrosyl-[protein] + phosphate</text>
        <dbReference type="Rhea" id="RHEA:10684"/>
        <dbReference type="Rhea" id="RHEA-COMP:10136"/>
        <dbReference type="Rhea" id="RHEA-COMP:20101"/>
        <dbReference type="ChEBI" id="CHEBI:15377"/>
        <dbReference type="ChEBI" id="CHEBI:43474"/>
        <dbReference type="ChEBI" id="CHEBI:46858"/>
        <dbReference type="ChEBI" id="CHEBI:61978"/>
        <dbReference type="EC" id="3.1.3.48"/>
    </reaction>
</comment>
<feature type="transmembrane region" description="Helical" evidence="5">
    <location>
        <begin position="296"/>
        <end position="317"/>
    </location>
</feature>
<feature type="domain" description="Tyrosine specific protein phosphatases" evidence="7">
    <location>
        <begin position="568"/>
        <end position="639"/>
    </location>
</feature>
<dbReference type="AlphaFoldDB" id="A0A8W8M345"/>
<dbReference type="PROSITE" id="PS50055">
    <property type="entry name" value="TYR_PHOSPHATASE_PTP"/>
    <property type="match status" value="1"/>
</dbReference>
<dbReference type="EC" id="3.1.3.48" evidence="1"/>
<keyword evidence="9" id="KW-1185">Reference proteome</keyword>
<dbReference type="InterPro" id="IPR029021">
    <property type="entry name" value="Prot-tyrosine_phosphatase-like"/>
</dbReference>
<evidence type="ECO:0000256" key="1">
    <source>
        <dbReference type="ARBA" id="ARBA00013064"/>
    </source>
</evidence>
<name>A0A8W8M345_MAGGI</name>
<dbReference type="PRINTS" id="PR00700">
    <property type="entry name" value="PRTYPHPHTASE"/>
</dbReference>
<dbReference type="FunFam" id="3.90.190.10:FF:000102">
    <property type="entry name" value="Receptor-type tyrosine-protein phosphatase"/>
    <property type="match status" value="1"/>
</dbReference>
<dbReference type="Proteomes" id="UP000005408">
    <property type="component" value="Unassembled WGS sequence"/>
</dbReference>
<dbReference type="SUPFAM" id="SSF52799">
    <property type="entry name" value="(Phosphotyrosine protein) phosphatases II"/>
    <property type="match status" value="1"/>
</dbReference>
<dbReference type="Pfam" id="PF00102">
    <property type="entry name" value="Y_phosphatase"/>
    <property type="match status" value="1"/>
</dbReference>
<evidence type="ECO:0000256" key="5">
    <source>
        <dbReference type="SAM" id="Phobius"/>
    </source>
</evidence>
<dbReference type="SUPFAM" id="SSF57184">
    <property type="entry name" value="Growth factor receptor domain"/>
    <property type="match status" value="1"/>
</dbReference>
<dbReference type="PANTHER" id="PTHR19134:SF561">
    <property type="entry name" value="PROTEIN TYROSINE PHOSPHATASE 36E, ISOFORM A"/>
    <property type="match status" value="1"/>
</dbReference>
<dbReference type="CDD" id="cd00047">
    <property type="entry name" value="PTPc"/>
    <property type="match status" value="1"/>
</dbReference>
<evidence type="ECO:0000313" key="9">
    <source>
        <dbReference type="Proteomes" id="UP000005408"/>
    </source>
</evidence>
<accession>A0A8W8M345</accession>
<dbReference type="PROSITE" id="PS00383">
    <property type="entry name" value="TYR_PHOSPHATASE_1"/>
    <property type="match status" value="1"/>
</dbReference>
<keyword evidence="5" id="KW-1133">Transmembrane helix</keyword>
<organism evidence="8 9">
    <name type="scientific">Magallana gigas</name>
    <name type="common">Pacific oyster</name>
    <name type="synonym">Crassostrea gigas</name>
    <dbReference type="NCBI Taxonomy" id="29159"/>
    <lineage>
        <taxon>Eukaryota</taxon>
        <taxon>Metazoa</taxon>
        <taxon>Spiralia</taxon>
        <taxon>Lophotrochozoa</taxon>
        <taxon>Mollusca</taxon>
        <taxon>Bivalvia</taxon>
        <taxon>Autobranchia</taxon>
        <taxon>Pteriomorphia</taxon>
        <taxon>Ostreida</taxon>
        <taxon>Ostreoidea</taxon>
        <taxon>Ostreidae</taxon>
        <taxon>Magallana</taxon>
    </lineage>
</organism>
<dbReference type="SMART" id="SM00194">
    <property type="entry name" value="PTPc"/>
    <property type="match status" value="1"/>
</dbReference>